<dbReference type="InParanoid" id="N1J8F6"/>
<feature type="compositionally biased region" description="Pro residues" evidence="1">
    <location>
        <begin position="501"/>
        <end position="512"/>
    </location>
</feature>
<evidence type="ECO:0000313" key="2">
    <source>
        <dbReference type="EMBL" id="CCU76411.1"/>
    </source>
</evidence>
<feature type="compositionally biased region" description="Low complexity" evidence="1">
    <location>
        <begin position="73"/>
        <end position="83"/>
    </location>
</feature>
<sequence length="546" mass="59072">MPPGRRKIPTTLVSPARVVSRAVKRARPRPPLPTVQEEVILAAAAEKQQSPAEPIYMDSEDEFMDLGLETEFPSNSSSENLPLSPTPAPVSVTAALSHSQIKPLRRDSTQGLSRSIHASTEDNVATEKQPSSTLPRSSARTTARTIEHPSAAMTNNIAASLLAWQNAGAQHLRGLPPSIAADLKAIVTRSAARVIAGLPVFEQSQTAPNVKVGAQPAPQPELPASSTYANAAKKNLSVPAHLPKATPRVTSPKKKNRPDSRVMIRLAPDHPLRFQDSLLVRTKLRSFLEKPELIKDIRSVPSGLALPATGVVPIERQEKRENFLLSPIPKYGYNASGSPEALSDAEIREELAAAKIDTESIFSISWTRNSLVSPEWEGTLRLVVAKPAADKLPSSVRLFFRCAKIRLADNRPRLQVCQRCHGYHNINACTRRARCGLCASDSHKGPCTSPVKCLNCAGPHVASSTGCPARPFRANGVFVRPDKERMRVMRQEEHKSWLALNPPPPAPEPPAGSPSTQPSCTTIPTPILTIGSASRFAPLISLEESL</sequence>
<comment type="caution">
    <text evidence="2">The sequence shown here is derived from an EMBL/GenBank/DDBJ whole genome shotgun (WGS) entry which is preliminary data.</text>
</comment>
<feature type="region of interest" description="Disordered" evidence="1">
    <location>
        <begin position="496"/>
        <end position="526"/>
    </location>
</feature>
<accession>N1J8F6</accession>
<feature type="region of interest" description="Disordered" evidence="1">
    <location>
        <begin position="236"/>
        <end position="258"/>
    </location>
</feature>
<feature type="compositionally biased region" description="Polar residues" evidence="1">
    <location>
        <begin position="109"/>
        <end position="144"/>
    </location>
</feature>
<dbReference type="OrthoDB" id="4927086at2759"/>
<keyword evidence="3" id="KW-1185">Reference proteome</keyword>
<feature type="region of interest" description="Disordered" evidence="1">
    <location>
        <begin position="70"/>
        <end position="151"/>
    </location>
</feature>
<dbReference type="AlphaFoldDB" id="N1J8F6"/>
<gene>
    <name evidence="2" type="ORF">BGHDH14_bgh05150</name>
</gene>
<dbReference type="HOGENOM" id="CLU_496942_0_0_1"/>
<proteinExistence type="predicted"/>
<evidence type="ECO:0000256" key="1">
    <source>
        <dbReference type="SAM" id="MobiDB-lite"/>
    </source>
</evidence>
<reference evidence="2 3" key="1">
    <citation type="journal article" date="2010" name="Science">
        <title>Genome expansion and gene loss in powdery mildew fungi reveal tradeoffs in extreme parasitism.</title>
        <authorList>
            <person name="Spanu P.D."/>
            <person name="Abbott J.C."/>
            <person name="Amselem J."/>
            <person name="Burgis T.A."/>
            <person name="Soanes D.M."/>
            <person name="Stueber K."/>
            <person name="Ver Loren van Themaat E."/>
            <person name="Brown J.K.M."/>
            <person name="Butcher S.A."/>
            <person name="Gurr S.J."/>
            <person name="Lebrun M.-H."/>
            <person name="Ridout C.J."/>
            <person name="Schulze-Lefert P."/>
            <person name="Talbot N.J."/>
            <person name="Ahmadinejad N."/>
            <person name="Ametz C."/>
            <person name="Barton G.R."/>
            <person name="Benjdia M."/>
            <person name="Bidzinski P."/>
            <person name="Bindschedler L.V."/>
            <person name="Both M."/>
            <person name="Brewer M.T."/>
            <person name="Cadle-Davidson L."/>
            <person name="Cadle-Davidson M.M."/>
            <person name="Collemare J."/>
            <person name="Cramer R."/>
            <person name="Frenkel O."/>
            <person name="Godfrey D."/>
            <person name="Harriman J."/>
            <person name="Hoede C."/>
            <person name="King B.C."/>
            <person name="Klages S."/>
            <person name="Kleemann J."/>
            <person name="Knoll D."/>
            <person name="Koti P.S."/>
            <person name="Kreplak J."/>
            <person name="Lopez-Ruiz F.J."/>
            <person name="Lu X."/>
            <person name="Maekawa T."/>
            <person name="Mahanil S."/>
            <person name="Micali C."/>
            <person name="Milgroom M.G."/>
            <person name="Montana G."/>
            <person name="Noir S."/>
            <person name="O'Connell R.J."/>
            <person name="Oberhaensli S."/>
            <person name="Parlange F."/>
            <person name="Pedersen C."/>
            <person name="Quesneville H."/>
            <person name="Reinhardt R."/>
            <person name="Rott M."/>
            <person name="Sacristan S."/>
            <person name="Schmidt S.M."/>
            <person name="Schoen M."/>
            <person name="Skamnioti P."/>
            <person name="Sommer H."/>
            <person name="Stephens A."/>
            <person name="Takahara H."/>
            <person name="Thordal-Christensen H."/>
            <person name="Vigouroux M."/>
            <person name="Wessling R."/>
            <person name="Wicker T."/>
            <person name="Panstruga R."/>
        </authorList>
    </citation>
    <scope>NUCLEOTIDE SEQUENCE [LARGE SCALE GENOMIC DNA]</scope>
    <source>
        <strain evidence="2">DH14</strain>
    </source>
</reference>
<protein>
    <submittedName>
        <fullName evidence="2">Uncharacterized protein</fullName>
    </submittedName>
</protein>
<name>N1J8F6_BLUG1</name>
<dbReference type="EMBL" id="CAUH01002513">
    <property type="protein sequence ID" value="CCU76411.1"/>
    <property type="molecule type" value="Genomic_DNA"/>
</dbReference>
<dbReference type="Proteomes" id="UP000015441">
    <property type="component" value="Unassembled WGS sequence"/>
</dbReference>
<evidence type="ECO:0000313" key="3">
    <source>
        <dbReference type="Proteomes" id="UP000015441"/>
    </source>
</evidence>
<organism evidence="2 3">
    <name type="scientific">Blumeria graminis f. sp. hordei (strain DH14)</name>
    <name type="common">Barley powdery mildew</name>
    <name type="synonym">Oidium monilioides f. sp. hordei</name>
    <dbReference type="NCBI Taxonomy" id="546991"/>
    <lineage>
        <taxon>Eukaryota</taxon>
        <taxon>Fungi</taxon>
        <taxon>Dikarya</taxon>
        <taxon>Ascomycota</taxon>
        <taxon>Pezizomycotina</taxon>
        <taxon>Leotiomycetes</taxon>
        <taxon>Erysiphales</taxon>
        <taxon>Erysiphaceae</taxon>
        <taxon>Blumeria</taxon>
        <taxon>Blumeria hordei</taxon>
    </lineage>
</organism>